<organism evidence="2 3">
    <name type="scientific">Chromobacterium amazonense</name>
    <dbReference type="NCBI Taxonomy" id="1382803"/>
    <lineage>
        <taxon>Bacteria</taxon>
        <taxon>Pseudomonadati</taxon>
        <taxon>Pseudomonadota</taxon>
        <taxon>Betaproteobacteria</taxon>
        <taxon>Neisseriales</taxon>
        <taxon>Chromobacteriaceae</taxon>
        <taxon>Chromobacterium</taxon>
    </lineage>
</organism>
<evidence type="ECO:0000313" key="2">
    <source>
        <dbReference type="EMBL" id="PRP70917.1"/>
    </source>
</evidence>
<evidence type="ECO:0000256" key="1">
    <source>
        <dbReference type="SAM" id="Phobius"/>
    </source>
</evidence>
<feature type="transmembrane region" description="Helical" evidence="1">
    <location>
        <begin position="206"/>
        <end position="224"/>
    </location>
</feature>
<reference evidence="2 3" key="1">
    <citation type="submission" date="2017-01" db="EMBL/GenBank/DDBJ databases">
        <title>New insights into the genetic diversity of Chromobacterium isolated from tropical freshwater lake.</title>
        <authorList>
            <person name="Santos A.B."/>
            <person name="Nascimento A.M."/>
            <person name="Da Silva P.C."/>
        </authorList>
    </citation>
    <scope>NUCLEOTIDE SEQUENCE [LARGE SCALE GENOMIC DNA]</scope>
    <source>
        <strain evidence="2 3">56AF</strain>
    </source>
</reference>
<gene>
    <name evidence="2" type="ORF">BUE93_09670</name>
</gene>
<dbReference type="OrthoDB" id="5510751at2"/>
<dbReference type="EMBL" id="MTBD01000024">
    <property type="protein sequence ID" value="PRP70917.1"/>
    <property type="molecule type" value="Genomic_DNA"/>
</dbReference>
<dbReference type="AlphaFoldDB" id="A0A2S9X5F0"/>
<protein>
    <submittedName>
        <fullName evidence="2">Uncharacterized protein</fullName>
    </submittedName>
</protein>
<keyword evidence="1" id="KW-0472">Membrane</keyword>
<name>A0A2S9X5F0_9NEIS</name>
<keyword evidence="1" id="KW-0812">Transmembrane</keyword>
<sequence>MSETLDKTIASVERMQKFDPSILVRKAELGSMSFEGALQPANRLIGIYKRITKSCLEDLPDSLLNNILNTANSDFSRFEQILQFSLVTQGQNIAAQRDGLVSALDGAYANTFSQLWQYIAYGVSKATDVQVLESEARGVIQTIKDDAKAVTKELEASREDAKGILSEVRKVAAEHGVSQQAVYFKDEAEAHNNESKVWRSYVRNSFFSVVLFALITLIAAYVPFLEPNSAYQAAQLIAGKLMIFGVLVYLLGVCVRNYQAHRHNEIVNRHRENALKTFKALADGAVNPDNKDIVLTHAAQCIFTSQETGYSKAGGSESSGNVKSVIELLPKALTKSTE</sequence>
<evidence type="ECO:0000313" key="3">
    <source>
        <dbReference type="Proteomes" id="UP000239469"/>
    </source>
</evidence>
<comment type="caution">
    <text evidence="2">The sequence shown here is derived from an EMBL/GenBank/DDBJ whole genome shotgun (WGS) entry which is preliminary data.</text>
</comment>
<feature type="transmembrane region" description="Helical" evidence="1">
    <location>
        <begin position="236"/>
        <end position="255"/>
    </location>
</feature>
<proteinExistence type="predicted"/>
<dbReference type="Proteomes" id="UP000239469">
    <property type="component" value="Unassembled WGS sequence"/>
</dbReference>
<accession>A0A2S9X5F0</accession>
<dbReference type="RefSeq" id="WP_106076672.1">
    <property type="nucleotide sequence ID" value="NZ_MTBD01000024.1"/>
</dbReference>
<keyword evidence="1" id="KW-1133">Transmembrane helix</keyword>